<dbReference type="RefSeq" id="WP_280657870.1">
    <property type="nucleotide sequence ID" value="NZ_CP120373.1"/>
</dbReference>
<feature type="transmembrane region" description="Helical" evidence="9">
    <location>
        <begin position="20"/>
        <end position="46"/>
    </location>
</feature>
<evidence type="ECO:0000256" key="1">
    <source>
        <dbReference type="ARBA" id="ARBA00004651"/>
    </source>
</evidence>
<keyword evidence="2 9" id="KW-0813">Transport</keyword>
<feature type="domain" description="ABC transmembrane type-1" evidence="10">
    <location>
        <begin position="397"/>
        <end position="583"/>
    </location>
</feature>
<feature type="transmembrane region" description="Helical" evidence="9">
    <location>
        <begin position="194"/>
        <end position="216"/>
    </location>
</feature>
<evidence type="ECO:0000256" key="5">
    <source>
        <dbReference type="ARBA" id="ARBA00022856"/>
    </source>
</evidence>
<protein>
    <submittedName>
        <fullName evidence="11">ABC transporter permease subunit</fullName>
    </submittedName>
</protein>
<keyword evidence="3" id="KW-1003">Cell membrane</keyword>
<keyword evidence="4 9" id="KW-0812">Transmembrane</keyword>
<evidence type="ECO:0000256" key="6">
    <source>
        <dbReference type="ARBA" id="ARBA00022927"/>
    </source>
</evidence>
<keyword evidence="7 9" id="KW-1133">Transmembrane helix</keyword>
<feature type="transmembrane region" description="Helical" evidence="9">
    <location>
        <begin position="560"/>
        <end position="585"/>
    </location>
</feature>
<evidence type="ECO:0000313" key="11">
    <source>
        <dbReference type="EMBL" id="WEX85786.1"/>
    </source>
</evidence>
<evidence type="ECO:0000256" key="3">
    <source>
        <dbReference type="ARBA" id="ARBA00022475"/>
    </source>
</evidence>
<dbReference type="InterPro" id="IPR035906">
    <property type="entry name" value="MetI-like_sf"/>
</dbReference>
<evidence type="ECO:0000256" key="7">
    <source>
        <dbReference type="ARBA" id="ARBA00022989"/>
    </source>
</evidence>
<name>A0ABY8D4K1_9HYPH</name>
<evidence type="ECO:0000256" key="2">
    <source>
        <dbReference type="ARBA" id="ARBA00022448"/>
    </source>
</evidence>
<comment type="similarity">
    <text evidence="9">Belongs to the binding-protein-dependent transport system permease family.</text>
</comment>
<gene>
    <name evidence="11" type="ORF">PZN02_002019</name>
</gene>
<dbReference type="SUPFAM" id="SSF161098">
    <property type="entry name" value="MetI-like"/>
    <property type="match status" value="1"/>
</dbReference>
<dbReference type="PANTHER" id="PTHR43386">
    <property type="entry name" value="OLIGOPEPTIDE TRANSPORT SYSTEM PERMEASE PROTEIN APPC"/>
    <property type="match status" value="1"/>
</dbReference>
<keyword evidence="8 9" id="KW-0472">Membrane</keyword>
<comment type="subcellular location">
    <subcellularLocation>
        <location evidence="1 9">Cell membrane</location>
        <topology evidence="1 9">Multi-pass membrane protein</topology>
    </subcellularLocation>
</comment>
<dbReference type="InterPro" id="IPR000515">
    <property type="entry name" value="MetI-like"/>
</dbReference>
<organism evidence="11 12">
    <name type="scientific">Sinorhizobium garamanticum</name>
    <dbReference type="NCBI Taxonomy" id="680247"/>
    <lineage>
        <taxon>Bacteria</taxon>
        <taxon>Pseudomonadati</taxon>
        <taxon>Pseudomonadota</taxon>
        <taxon>Alphaproteobacteria</taxon>
        <taxon>Hyphomicrobiales</taxon>
        <taxon>Rhizobiaceae</taxon>
        <taxon>Sinorhizobium/Ensifer group</taxon>
        <taxon>Sinorhizobium</taxon>
    </lineage>
</organism>
<feature type="transmembrane region" description="Helical" evidence="9">
    <location>
        <begin position="257"/>
        <end position="275"/>
    </location>
</feature>
<accession>A0ABY8D4K1</accession>
<reference evidence="11 12" key="1">
    <citation type="submission" date="2023-03" db="EMBL/GenBank/DDBJ databases">
        <authorList>
            <person name="Kaur S."/>
            <person name="Espinosa-Saiz D."/>
            <person name="Velazquez E."/>
            <person name="Menendez E."/>
            <person name="diCenzo G.C."/>
        </authorList>
    </citation>
    <scope>NUCLEOTIDE SEQUENCE [LARGE SCALE GENOMIC DNA]</scope>
    <source>
        <strain evidence="11 12">LMG 24692</strain>
    </source>
</reference>
<evidence type="ECO:0000256" key="8">
    <source>
        <dbReference type="ARBA" id="ARBA00023136"/>
    </source>
</evidence>
<evidence type="ECO:0000313" key="12">
    <source>
        <dbReference type="Proteomes" id="UP001229355"/>
    </source>
</evidence>
<dbReference type="EMBL" id="CP120373">
    <property type="protein sequence ID" value="WEX85786.1"/>
    <property type="molecule type" value="Genomic_DNA"/>
</dbReference>
<feature type="transmembrane region" description="Helical" evidence="9">
    <location>
        <begin position="401"/>
        <end position="422"/>
    </location>
</feature>
<keyword evidence="5" id="KW-0571">Peptide transport</keyword>
<proteinExistence type="inferred from homology"/>
<dbReference type="Pfam" id="PF00528">
    <property type="entry name" value="BPD_transp_1"/>
    <property type="match status" value="2"/>
</dbReference>
<sequence length="595" mass="61592">MAPTDVMASSSPSRLLTRRLLPFVPALSRATTLTAVLILVGLLPWLSGRDPALSILRARSGEQEATPEALAAIRRQLGLDLGPIEKLRTWLLGLLEGDAGTSWISGAPVLPGMLNAAQVSLTLMACAMLVAATTAALLCSPTMHQGLRGNLGRSSGAAGAALTALPEFLLSSILLVVFAAWLKWFPPYGWRGPVYAVLPALALGLPAGGLLGRLFSDGLSATFSERWVATWSVAGFPRWRIALAVFRRTLPSLMPQVGMVMVGLTGGAIAVEQVFSIPGLGRATLGAASAQDLPALQTGILILLAIAVFLGSMANIGRALLLGRALELGALPVPRADSSAYRPSWVVPAVVGAMLLVLIAAGLGRDPFTSAFVRLQPPSLALPLGADGIGRDILARVGHGALSTIGMALVVVFLSLTLGLAVGMAPRLAAGPIEITKGTPPIIAGLVVAGIIGPSASGAMIAVTAVAWAPLAAHTAALVSEVMAQPHVRITPILGVGRMRLMSRYVLPAVAGPVFRHAMLRLPGTALALAALGFLGLGPRPPSPEWGLVLAEGMPYLERAPWAVLIPTLALVLLSVLAVSLSGFVGTFRRRRTTR</sequence>
<dbReference type="PROSITE" id="PS50928">
    <property type="entry name" value="ABC_TM1"/>
    <property type="match status" value="1"/>
</dbReference>
<dbReference type="Proteomes" id="UP001229355">
    <property type="component" value="Chromosome 1"/>
</dbReference>
<feature type="transmembrane region" description="Helical" evidence="9">
    <location>
        <begin position="443"/>
        <end position="469"/>
    </location>
</feature>
<dbReference type="InterPro" id="IPR050366">
    <property type="entry name" value="BP-dependent_transpt_permease"/>
</dbReference>
<feature type="transmembrane region" description="Helical" evidence="9">
    <location>
        <begin position="345"/>
        <end position="364"/>
    </location>
</feature>
<feature type="transmembrane region" description="Helical" evidence="9">
    <location>
        <begin position="295"/>
        <end position="316"/>
    </location>
</feature>
<feature type="transmembrane region" description="Helical" evidence="9">
    <location>
        <begin position="160"/>
        <end position="182"/>
    </location>
</feature>
<keyword evidence="12" id="KW-1185">Reference proteome</keyword>
<evidence type="ECO:0000256" key="4">
    <source>
        <dbReference type="ARBA" id="ARBA00022692"/>
    </source>
</evidence>
<dbReference type="PANTHER" id="PTHR43386:SF1">
    <property type="entry name" value="D,D-DIPEPTIDE TRANSPORT SYSTEM PERMEASE PROTEIN DDPC-RELATED"/>
    <property type="match status" value="1"/>
</dbReference>
<feature type="transmembrane region" description="Helical" evidence="9">
    <location>
        <begin position="119"/>
        <end position="139"/>
    </location>
</feature>
<evidence type="ECO:0000259" key="10">
    <source>
        <dbReference type="PROSITE" id="PS50928"/>
    </source>
</evidence>
<evidence type="ECO:0000256" key="9">
    <source>
        <dbReference type="RuleBase" id="RU363032"/>
    </source>
</evidence>
<keyword evidence="6" id="KW-0653">Protein transport</keyword>